<dbReference type="InterPro" id="IPR036390">
    <property type="entry name" value="WH_DNA-bd_sf"/>
</dbReference>
<dbReference type="SUPFAM" id="SSF46785">
    <property type="entry name" value="Winged helix' DNA-binding domain"/>
    <property type="match status" value="1"/>
</dbReference>
<keyword evidence="7" id="KW-1185">Reference proteome</keyword>
<dbReference type="SMART" id="SM00345">
    <property type="entry name" value="HTH_GNTR"/>
    <property type="match status" value="1"/>
</dbReference>
<accession>A0A7M2WXB2</accession>
<dbReference type="InterPro" id="IPR008920">
    <property type="entry name" value="TF_FadR/GntR_C"/>
</dbReference>
<dbReference type="PANTHER" id="PTHR43537:SF24">
    <property type="entry name" value="GLUCONATE OPERON TRANSCRIPTIONAL REPRESSOR"/>
    <property type="match status" value="1"/>
</dbReference>
<keyword evidence="3" id="KW-0804">Transcription</keyword>
<dbReference type="Proteomes" id="UP000593765">
    <property type="component" value="Chromosome"/>
</dbReference>
<keyword evidence="1" id="KW-0805">Transcription regulation</keyword>
<dbReference type="InterPro" id="IPR000524">
    <property type="entry name" value="Tscrpt_reg_HTH_GntR"/>
</dbReference>
<dbReference type="PROSITE" id="PS50949">
    <property type="entry name" value="HTH_GNTR"/>
    <property type="match status" value="1"/>
</dbReference>
<evidence type="ECO:0000256" key="4">
    <source>
        <dbReference type="SAM" id="MobiDB-lite"/>
    </source>
</evidence>
<dbReference type="Gene3D" id="1.20.120.530">
    <property type="entry name" value="GntR ligand-binding domain-like"/>
    <property type="match status" value="1"/>
</dbReference>
<sequence>MHVMIERRTISDEVYQHLLREILSGRIPVGQSLQEHALAMTLSVSRSAVREAFWRLLSHGIVETRGKLTVVRHFGPQQIRQVFQVREALEALATELACGRMTNDDFDRLERLLADVPPRGATHHQEACHRLDLELHGLIALRCGNPLLRLEIERLHGLVQLVRFRVGEGHGALEAALRAHMRIIEALRDGDSQNARRLMAEHIRESGDAAAKWAIDEDFPAEQPIDSGQTPLPGASDSSFAPALARGLKNN</sequence>
<dbReference type="PANTHER" id="PTHR43537">
    <property type="entry name" value="TRANSCRIPTIONAL REGULATOR, GNTR FAMILY"/>
    <property type="match status" value="1"/>
</dbReference>
<gene>
    <name evidence="6" type="ORF">IPV69_01815</name>
</gene>
<evidence type="ECO:0000259" key="5">
    <source>
        <dbReference type="PROSITE" id="PS50949"/>
    </source>
</evidence>
<dbReference type="GO" id="GO:0003700">
    <property type="term" value="F:DNA-binding transcription factor activity"/>
    <property type="evidence" value="ECO:0007669"/>
    <property type="project" value="InterPro"/>
</dbReference>
<dbReference type="AlphaFoldDB" id="A0A7M2WXB2"/>
<dbReference type="RefSeq" id="WP_206293208.1">
    <property type="nucleotide sequence ID" value="NZ_CP063458.1"/>
</dbReference>
<feature type="region of interest" description="Disordered" evidence="4">
    <location>
        <begin position="220"/>
        <end position="251"/>
    </location>
</feature>
<evidence type="ECO:0000256" key="3">
    <source>
        <dbReference type="ARBA" id="ARBA00023163"/>
    </source>
</evidence>
<reference evidence="6 7" key="1">
    <citation type="submission" date="2020-10" db="EMBL/GenBank/DDBJ databases">
        <title>Wide distribution of Phycisphaera-like planctomycetes from WD2101 soil group in peatlands and genome analysis of the first cultivated representative.</title>
        <authorList>
            <person name="Dedysh S.N."/>
            <person name="Beletsky A.V."/>
            <person name="Ivanova A."/>
            <person name="Kulichevskaya I.S."/>
            <person name="Suzina N.E."/>
            <person name="Philippov D.A."/>
            <person name="Rakitin A.L."/>
            <person name="Mardanov A.V."/>
            <person name="Ravin N.V."/>
        </authorList>
    </citation>
    <scope>NUCLEOTIDE SEQUENCE [LARGE SCALE GENOMIC DNA]</scope>
    <source>
        <strain evidence="6 7">M1803</strain>
    </source>
</reference>
<dbReference type="Pfam" id="PF07729">
    <property type="entry name" value="FCD"/>
    <property type="match status" value="1"/>
</dbReference>
<dbReference type="EMBL" id="CP063458">
    <property type="protein sequence ID" value="QOV90135.1"/>
    <property type="molecule type" value="Genomic_DNA"/>
</dbReference>
<dbReference type="Pfam" id="PF00392">
    <property type="entry name" value="GntR"/>
    <property type="match status" value="1"/>
</dbReference>
<dbReference type="GO" id="GO:0003677">
    <property type="term" value="F:DNA binding"/>
    <property type="evidence" value="ECO:0007669"/>
    <property type="project" value="UniProtKB-KW"/>
</dbReference>
<dbReference type="KEGG" id="hbs:IPV69_01815"/>
<dbReference type="InterPro" id="IPR036388">
    <property type="entry name" value="WH-like_DNA-bd_sf"/>
</dbReference>
<feature type="domain" description="HTH gntR-type" evidence="5">
    <location>
        <begin position="8"/>
        <end position="74"/>
    </location>
</feature>
<evidence type="ECO:0000256" key="1">
    <source>
        <dbReference type="ARBA" id="ARBA00023015"/>
    </source>
</evidence>
<evidence type="ECO:0000256" key="2">
    <source>
        <dbReference type="ARBA" id="ARBA00023125"/>
    </source>
</evidence>
<dbReference type="InterPro" id="IPR011711">
    <property type="entry name" value="GntR_C"/>
</dbReference>
<protein>
    <submittedName>
        <fullName evidence="6">GntR family transcriptional regulator</fullName>
    </submittedName>
</protein>
<evidence type="ECO:0000313" key="7">
    <source>
        <dbReference type="Proteomes" id="UP000593765"/>
    </source>
</evidence>
<organism evidence="6 7">
    <name type="scientific">Humisphaera borealis</name>
    <dbReference type="NCBI Taxonomy" id="2807512"/>
    <lineage>
        <taxon>Bacteria</taxon>
        <taxon>Pseudomonadati</taxon>
        <taxon>Planctomycetota</taxon>
        <taxon>Phycisphaerae</taxon>
        <taxon>Tepidisphaerales</taxon>
        <taxon>Tepidisphaeraceae</taxon>
        <taxon>Humisphaera</taxon>
    </lineage>
</organism>
<keyword evidence="2" id="KW-0238">DNA-binding</keyword>
<proteinExistence type="predicted"/>
<evidence type="ECO:0000313" key="6">
    <source>
        <dbReference type="EMBL" id="QOV90135.1"/>
    </source>
</evidence>
<dbReference type="Gene3D" id="1.10.10.10">
    <property type="entry name" value="Winged helix-like DNA-binding domain superfamily/Winged helix DNA-binding domain"/>
    <property type="match status" value="1"/>
</dbReference>
<name>A0A7M2WXB2_9BACT</name>
<dbReference type="SUPFAM" id="SSF48008">
    <property type="entry name" value="GntR ligand-binding domain-like"/>
    <property type="match status" value="1"/>
</dbReference>
<dbReference type="SMART" id="SM00895">
    <property type="entry name" value="FCD"/>
    <property type="match status" value="1"/>
</dbReference>